<name>A0A485A635_KLUCR</name>
<proteinExistence type="predicted"/>
<dbReference type="EMBL" id="CAADJD010000006">
    <property type="protein sequence ID" value="VFS56342.1"/>
    <property type="molecule type" value="Genomic_DNA"/>
</dbReference>
<protein>
    <submittedName>
        <fullName evidence="1">Uncharacterized protein</fullName>
    </submittedName>
</protein>
<reference evidence="1 2" key="1">
    <citation type="submission" date="2019-03" db="EMBL/GenBank/DDBJ databases">
        <authorList>
            <consortium name="Pathogen Informatics"/>
        </authorList>
    </citation>
    <scope>NUCLEOTIDE SEQUENCE [LARGE SCALE GENOMIC DNA]</scope>
    <source>
        <strain evidence="1 2">NCTC12993</strain>
    </source>
</reference>
<sequence length="70" mass="7925">MTFIMRQGVSERGSAPGIRRRAFDQLNALNDPLSIQHQQRHLLEITGRLASVACSRLPSPRLNAVRRRFG</sequence>
<dbReference type="Proteomes" id="UP000401081">
    <property type="component" value="Unassembled WGS sequence"/>
</dbReference>
<evidence type="ECO:0000313" key="2">
    <source>
        <dbReference type="Proteomes" id="UP000401081"/>
    </source>
</evidence>
<organism evidence="1 2">
    <name type="scientific">Kluyvera cryocrescens</name>
    <name type="common">Kluyvera citrophila</name>
    <dbReference type="NCBI Taxonomy" id="580"/>
    <lineage>
        <taxon>Bacteria</taxon>
        <taxon>Pseudomonadati</taxon>
        <taxon>Pseudomonadota</taxon>
        <taxon>Gammaproteobacteria</taxon>
        <taxon>Enterobacterales</taxon>
        <taxon>Enterobacteriaceae</taxon>
        <taxon>Kluyvera</taxon>
    </lineage>
</organism>
<gene>
    <name evidence="1" type="ORF">NCTC12993_00405</name>
</gene>
<accession>A0A485A635</accession>
<dbReference type="AlphaFoldDB" id="A0A485A635"/>
<evidence type="ECO:0000313" key="1">
    <source>
        <dbReference type="EMBL" id="VFS56342.1"/>
    </source>
</evidence>
<keyword evidence="2" id="KW-1185">Reference proteome</keyword>